<dbReference type="RefSeq" id="YP_009778123.1">
    <property type="nucleotide sequence ID" value="NC_047711.1"/>
</dbReference>
<evidence type="ECO:0000313" key="2">
    <source>
        <dbReference type="Proteomes" id="UP000505345"/>
    </source>
</evidence>
<dbReference type="EMBL" id="AP013540">
    <property type="protein sequence ID" value="BAQ94065.1"/>
    <property type="molecule type" value="Genomic_DNA"/>
</dbReference>
<dbReference type="GeneID" id="55412581"/>
<reference evidence="1 2" key="1">
    <citation type="journal article" date="2013" name="PLoS Genet.">
        <title>Expanding the Marine Virosphere Using Metagenomics.</title>
        <authorList>
            <person name="Mizuno C.M."/>
            <person name="Rodriguez-Valera F."/>
            <person name="Kimes N.E."/>
            <person name="Ghai R."/>
        </authorList>
    </citation>
    <scope>NUCLEOTIDE SEQUENCE [LARGE SCALE GENOMIC DNA]</scope>
    <source>
        <strain evidence="1">UvMED-CGR-C62A-MedDCM-OCT-S28-C10</strain>
    </source>
</reference>
<name>A0A6S4P9J9_9CAUD</name>
<sequence>MENYTNYKEGFNRLDTIRIETNNTIEEVNVWIDEYNDIQFQIEVFEDKELKLSYWTKTTHINCFCLNDLFQADNQSHSVLINGMAWKGDYIPSHSAQMDVLNNLINIINKWRIKCEMGGSK</sequence>
<keyword evidence="2" id="KW-1185">Reference proteome</keyword>
<protein>
    <submittedName>
        <fullName evidence="1">Uncharacterized protein</fullName>
    </submittedName>
</protein>
<organism evidence="1 2">
    <name type="scientific">uncultured phage_MedDCM-OCT-S28-C10</name>
    <dbReference type="NCBI Taxonomy" id="2741077"/>
    <lineage>
        <taxon>Viruses</taxon>
        <taxon>Duplodnaviria</taxon>
        <taxon>Heunggongvirae</taxon>
        <taxon>Uroviricota</taxon>
        <taxon>Caudoviricetes</taxon>
        <taxon>Autographivirales</taxon>
        <taxon>Votkovvirus</taxon>
        <taxon>Votkovvirus S28C10</taxon>
    </lineage>
</organism>
<dbReference type="KEGG" id="vg:55412581"/>
<dbReference type="Proteomes" id="UP000505345">
    <property type="component" value="Segment"/>
</dbReference>
<accession>A0A6S4P9J9</accession>
<evidence type="ECO:0000313" key="1">
    <source>
        <dbReference type="EMBL" id="BAQ94065.1"/>
    </source>
</evidence>
<proteinExistence type="predicted"/>